<dbReference type="SMART" id="SM00631">
    <property type="entry name" value="Zn_pept"/>
    <property type="match status" value="1"/>
</dbReference>
<name>A0ABD3SS40_9STRA</name>
<evidence type="ECO:0000313" key="5">
    <source>
        <dbReference type="EMBL" id="KAL3827435.1"/>
    </source>
</evidence>
<proteinExistence type="inferred from homology"/>
<evidence type="ECO:0000256" key="3">
    <source>
        <dbReference type="SAM" id="Phobius"/>
    </source>
</evidence>
<dbReference type="CDD" id="cd00596">
    <property type="entry name" value="Peptidase_M14_like"/>
    <property type="match status" value="1"/>
</dbReference>
<dbReference type="InterPro" id="IPR000834">
    <property type="entry name" value="Peptidase_M14"/>
</dbReference>
<evidence type="ECO:0000313" key="6">
    <source>
        <dbReference type="Proteomes" id="UP001530377"/>
    </source>
</evidence>
<feature type="region of interest" description="Disordered" evidence="2">
    <location>
        <begin position="387"/>
        <end position="408"/>
    </location>
</feature>
<keyword evidence="3" id="KW-0472">Membrane</keyword>
<reference evidence="5 6" key="1">
    <citation type="submission" date="2024-10" db="EMBL/GenBank/DDBJ databases">
        <title>Updated reference genomes for cyclostephanoid diatoms.</title>
        <authorList>
            <person name="Roberts W.R."/>
            <person name="Alverson A.J."/>
        </authorList>
    </citation>
    <scope>NUCLEOTIDE SEQUENCE [LARGE SCALE GENOMIC DNA]</scope>
    <source>
        <strain evidence="5 6">AJA228-03</strain>
    </source>
</reference>
<comment type="caution">
    <text evidence="5">The sequence shown here is derived from an EMBL/GenBank/DDBJ whole genome shotgun (WGS) entry which is preliminary data.</text>
</comment>
<accession>A0ABD3SS40</accession>
<feature type="compositionally biased region" description="Acidic residues" evidence="2">
    <location>
        <begin position="819"/>
        <end position="830"/>
    </location>
</feature>
<feature type="region of interest" description="Disordered" evidence="2">
    <location>
        <begin position="794"/>
        <end position="861"/>
    </location>
</feature>
<dbReference type="Pfam" id="PF00246">
    <property type="entry name" value="Peptidase_M14"/>
    <property type="match status" value="1"/>
</dbReference>
<dbReference type="Proteomes" id="UP001530377">
    <property type="component" value="Unassembled WGS sequence"/>
</dbReference>
<keyword evidence="6" id="KW-1185">Reference proteome</keyword>
<feature type="compositionally biased region" description="Polar residues" evidence="2">
    <location>
        <begin position="398"/>
        <end position="408"/>
    </location>
</feature>
<feature type="transmembrane region" description="Helical" evidence="3">
    <location>
        <begin position="721"/>
        <end position="740"/>
    </location>
</feature>
<dbReference type="AlphaFoldDB" id="A0ABD3SS40"/>
<feature type="domain" description="Peptidase M14" evidence="4">
    <location>
        <begin position="23"/>
        <end position="378"/>
    </location>
</feature>
<evidence type="ECO:0000259" key="4">
    <source>
        <dbReference type="SMART" id="SM00631"/>
    </source>
</evidence>
<keyword evidence="3" id="KW-1133">Transmembrane helix</keyword>
<evidence type="ECO:0000256" key="1">
    <source>
        <dbReference type="ARBA" id="ARBA00005988"/>
    </source>
</evidence>
<keyword evidence="3" id="KW-0812">Transmembrane</keyword>
<dbReference type="SUPFAM" id="SSF53187">
    <property type="entry name" value="Zn-dependent exopeptidases"/>
    <property type="match status" value="1"/>
</dbReference>
<feature type="transmembrane region" description="Helical" evidence="3">
    <location>
        <begin position="909"/>
        <end position="931"/>
    </location>
</feature>
<organism evidence="5 6">
    <name type="scientific">Cyclostephanos tholiformis</name>
    <dbReference type="NCBI Taxonomy" id="382380"/>
    <lineage>
        <taxon>Eukaryota</taxon>
        <taxon>Sar</taxon>
        <taxon>Stramenopiles</taxon>
        <taxon>Ochrophyta</taxon>
        <taxon>Bacillariophyta</taxon>
        <taxon>Coscinodiscophyceae</taxon>
        <taxon>Thalassiosirophycidae</taxon>
        <taxon>Stephanodiscales</taxon>
        <taxon>Stephanodiscaceae</taxon>
        <taxon>Cyclostephanos</taxon>
    </lineage>
</organism>
<dbReference type="Gene3D" id="3.40.630.10">
    <property type="entry name" value="Zn peptidases"/>
    <property type="match status" value="1"/>
</dbReference>
<comment type="similarity">
    <text evidence="1">Belongs to the peptidase M14 family.</text>
</comment>
<protein>
    <recommendedName>
        <fullName evidence="4">Peptidase M14 domain-containing protein</fullName>
    </recommendedName>
</protein>
<gene>
    <name evidence="5" type="ORF">ACHAXA_003169</name>
</gene>
<feature type="compositionally biased region" description="Basic and acidic residues" evidence="2">
    <location>
        <begin position="387"/>
        <end position="396"/>
    </location>
</feature>
<dbReference type="EMBL" id="JALLPB020000004">
    <property type="protein sequence ID" value="KAL3827435.1"/>
    <property type="molecule type" value="Genomic_DNA"/>
</dbReference>
<sequence>MAASRRLAQKQRRDEQYEILPAAAILDRLQKLALNYPNFVTLTTTQEWFGLPRAGNDADCLFDSNYEVHGKGCNNYVLIIHDKEAYPEDPDVKLAVDVDPDHYLKIEDHFFRGGSGWKYVPDVFLSGAVHGNERVGPTALVEMSELLLEAAHCESMPRMRHKPEPGDVEDSSTRMWEEELAAARLCRQDLADNRGVPPPYRQWLARLVSTRRTVVIPTANALGYSRDEREEAGIDPNRDFPFDVSPSESDDCMQTIAGRSINELFRSHLFPIGLTFHGGMEVIGYEWGAPTYLNRDAPDAIAQNAIASAYSRYANGFRGHVPYDYGTMNDKVYYVRGGMEDWAFAGSWDPARVVECTPKTFGGYPSNKTKYNNSTLRTFNMLVETSDPKTPDRAELGTRTNPLVSSNGAENGHIARNMRLALVAMDVVEPYVTICGVEGLEFDDDVIPQLNMRRYNGFSYLENSKMIWVPSSGLDESDGSIRVSWTVGGAFDIDDTELVVGLWDSIPANLADVEDGTYPSATTIDALNSEYFITSRPFSTVGRTRWHVDGPYPTTSNNTDSFATHPMFEAAIDMSNYPSSSTLAVFARAKVDKKWLQQSRNVEPSGLGPTSHIVNARRNPSYLAMNAGKVIRGKVDDWWYSDPITIVIGSDDKENEAEVQFLHDQKANDAPRSVNGNRIKAIHFNSRLSNLPGSMGAVSGGATEAVSTVAVEAGPGPVTTIGALIILFVLINLVALVILIRRRRRRRDVERIASDDEEFSVSVGPYYDDPVEGTEPRKLVGKLSWRRAMEGENLGSSSAIEGTMAASSAKIDQEKSELMAEEEALGDENNENGNNSNNDVYGRTDGTTAGKEETTESTEQELIVTEGKAVGGMTNVENQFNVSSKSKDYYHVLHPRKGGGIQRFQSHPFGAAVFLSLGASLLVCWCCIMRYRRSTQTHRVKYAALHGSDDFFNGTFSDDVSIREKDSDEEFDDEYSYDSDDDIQRTGGMKLEMGGIHEMDANGGLTLDECNG</sequence>
<evidence type="ECO:0000256" key="2">
    <source>
        <dbReference type="SAM" id="MobiDB-lite"/>
    </source>
</evidence>